<sequence length="435" mass="49903">MATPFAITVDGIQDQFGTNHIGHFVLTLLLLPTIKASAPSRIVNVSSEGHKLASSRAGIEFEKLNDPKALTSFQRYGQSKLANILFTLELNKRLSGTNVYCNCLHPGVIRTELLRGIEADWGSWIKPITYLFSLFLLSPDDGALTQLYCATSPEIKEKNLRGLYFVPFGEVGEPTTQGKDEELARKLWDFSENFVKEKLANDKIKHDTMKLHDYPRKPEIEYKDPSTGTYHYTIISEGYYLSPPVLVRTQRKKNSSYRIPDNYKVVVSWLKCIEQARDSHHRSNTLQPLETLSNSAKRSQIKQIGEKVRDYINHETTHLYHKDKLQIKSLVLSVDDQNWIVNYSKDMIFEKIKSQACVCVIDSNYISREAFRSMAKIYLELDYEYIITFEGKEGISDGGNEEESKKEYYLESKEETEEESNNEEVITTNNLHKAI</sequence>
<keyword evidence="2" id="KW-1185">Reference proteome</keyword>
<protein>
    <submittedName>
        <fullName evidence="1">1761_t:CDS:1</fullName>
    </submittedName>
</protein>
<reference evidence="1" key="1">
    <citation type="submission" date="2021-06" db="EMBL/GenBank/DDBJ databases">
        <authorList>
            <person name="Kallberg Y."/>
            <person name="Tangrot J."/>
            <person name="Rosling A."/>
        </authorList>
    </citation>
    <scope>NUCLEOTIDE SEQUENCE</scope>
    <source>
        <strain evidence="1">IL203A</strain>
    </source>
</reference>
<organism evidence="1 2">
    <name type="scientific">Dentiscutata heterogama</name>
    <dbReference type="NCBI Taxonomy" id="1316150"/>
    <lineage>
        <taxon>Eukaryota</taxon>
        <taxon>Fungi</taxon>
        <taxon>Fungi incertae sedis</taxon>
        <taxon>Mucoromycota</taxon>
        <taxon>Glomeromycotina</taxon>
        <taxon>Glomeromycetes</taxon>
        <taxon>Diversisporales</taxon>
        <taxon>Gigasporaceae</taxon>
        <taxon>Dentiscutata</taxon>
    </lineage>
</organism>
<gene>
    <name evidence="1" type="ORF">DHETER_LOCUS1510</name>
</gene>
<dbReference type="Proteomes" id="UP000789702">
    <property type="component" value="Unassembled WGS sequence"/>
</dbReference>
<evidence type="ECO:0000313" key="2">
    <source>
        <dbReference type="Proteomes" id="UP000789702"/>
    </source>
</evidence>
<proteinExistence type="predicted"/>
<comment type="caution">
    <text evidence="1">The sequence shown here is derived from an EMBL/GenBank/DDBJ whole genome shotgun (WGS) entry which is preliminary data.</text>
</comment>
<accession>A0ACA9KCT8</accession>
<evidence type="ECO:0000313" key="1">
    <source>
        <dbReference type="EMBL" id="CAG8466297.1"/>
    </source>
</evidence>
<name>A0ACA9KCT8_9GLOM</name>
<dbReference type="EMBL" id="CAJVPU010000919">
    <property type="protein sequence ID" value="CAG8466297.1"/>
    <property type="molecule type" value="Genomic_DNA"/>
</dbReference>